<feature type="region of interest" description="Disordered" evidence="1">
    <location>
        <begin position="1"/>
        <end position="26"/>
    </location>
</feature>
<organism evidence="4 5">
    <name type="scientific">Streptomyces hoynatensis</name>
    <dbReference type="NCBI Taxonomy" id="1141874"/>
    <lineage>
        <taxon>Bacteria</taxon>
        <taxon>Bacillati</taxon>
        <taxon>Actinomycetota</taxon>
        <taxon>Actinomycetes</taxon>
        <taxon>Kitasatosporales</taxon>
        <taxon>Streptomycetaceae</taxon>
        <taxon>Streptomyces</taxon>
    </lineage>
</organism>
<evidence type="ECO:0000313" key="4">
    <source>
        <dbReference type="EMBL" id="RKN37727.1"/>
    </source>
</evidence>
<evidence type="ECO:0000259" key="3">
    <source>
        <dbReference type="Pfam" id="PF01757"/>
    </source>
</evidence>
<protein>
    <recommendedName>
        <fullName evidence="3">Acyltransferase 3 domain-containing protein</fullName>
    </recommendedName>
</protein>
<keyword evidence="2" id="KW-0472">Membrane</keyword>
<feature type="compositionally biased region" description="Basic and acidic residues" evidence="1">
    <location>
        <begin position="10"/>
        <end position="26"/>
    </location>
</feature>
<dbReference type="AlphaFoldDB" id="A0A3A9YQT2"/>
<keyword evidence="5" id="KW-1185">Reference proteome</keyword>
<feature type="transmembrane region" description="Helical" evidence="2">
    <location>
        <begin position="278"/>
        <end position="296"/>
    </location>
</feature>
<feature type="domain" description="Acyltransferase 3" evidence="3">
    <location>
        <begin position="33"/>
        <end position="327"/>
    </location>
</feature>
<dbReference type="EMBL" id="RBAL01000022">
    <property type="protein sequence ID" value="RKN37727.1"/>
    <property type="molecule type" value="Genomic_DNA"/>
</dbReference>
<evidence type="ECO:0000256" key="1">
    <source>
        <dbReference type="SAM" id="MobiDB-lite"/>
    </source>
</evidence>
<gene>
    <name evidence="4" type="ORF">D7294_26580</name>
</gene>
<dbReference type="Pfam" id="PF01757">
    <property type="entry name" value="Acyl_transf_3"/>
    <property type="match status" value="1"/>
</dbReference>
<accession>A0A3A9YQT2</accession>
<feature type="transmembrane region" description="Helical" evidence="2">
    <location>
        <begin position="246"/>
        <end position="271"/>
    </location>
</feature>
<dbReference type="InterPro" id="IPR052734">
    <property type="entry name" value="Nod_factor_acetyltransferase"/>
</dbReference>
<reference evidence="4 5" key="1">
    <citation type="journal article" date="2014" name="Int. J. Syst. Evol. Microbiol.">
        <title>Streptomyces hoynatensis sp. nov., isolated from deep marine sediment.</title>
        <authorList>
            <person name="Veyisoglu A."/>
            <person name="Sahin N."/>
        </authorList>
    </citation>
    <scope>NUCLEOTIDE SEQUENCE [LARGE SCALE GENOMIC DNA]</scope>
    <source>
        <strain evidence="4 5">KCTC 29097</strain>
    </source>
</reference>
<dbReference type="PANTHER" id="PTHR37312">
    <property type="entry name" value="MEMBRANE-BOUND ACYLTRANSFERASE YKRP-RELATED"/>
    <property type="match status" value="1"/>
</dbReference>
<comment type="caution">
    <text evidence="4">The sequence shown here is derived from an EMBL/GenBank/DDBJ whole genome shotgun (WGS) entry which is preliminary data.</text>
</comment>
<keyword evidence="2" id="KW-0812">Transmembrane</keyword>
<feature type="transmembrane region" description="Helical" evidence="2">
    <location>
        <begin position="172"/>
        <end position="193"/>
    </location>
</feature>
<dbReference type="GO" id="GO:0016747">
    <property type="term" value="F:acyltransferase activity, transferring groups other than amino-acyl groups"/>
    <property type="evidence" value="ECO:0007669"/>
    <property type="project" value="InterPro"/>
</dbReference>
<name>A0A3A9YQT2_9ACTN</name>
<feature type="region of interest" description="Disordered" evidence="1">
    <location>
        <begin position="354"/>
        <end position="383"/>
    </location>
</feature>
<evidence type="ECO:0000313" key="5">
    <source>
        <dbReference type="Proteomes" id="UP000272474"/>
    </source>
</evidence>
<feature type="transmembrane region" description="Helical" evidence="2">
    <location>
        <begin position="120"/>
        <end position="140"/>
    </location>
</feature>
<sequence length="383" mass="42986">MLSLQRLKRGPAERPRGREGQTKTKPRDPLWENVRYVSATCVLIGHFITPLRDQYAGMHWLYNATWHLGVPAFALISGRFSSALPLTARSAQRLIQGILLPYLAVSLLTSLQIWLLGGSWNFFVVEPVATLWFLLSLIFWKIALPYAVTLRHPLTVSVLAALAVGFAEDVGFAFSASQTVTFFPFFYIGYLIGQGGWQRRAVEAVPRWAAACVTVALFGGAWLADDRLEPVWLAMKRPYSQDSYDLMWGVPVRAAVLVWGVLATVALIRLVPRRRVPFMTTLGTAGLYIYVLHPLVLRQLYHVDFFRHLNTSTEAVEWLLVAIITAALLGSPPVQMIARPFVQPRARWLFRATEQDRPREAPASDQVFPPKAGKATAPERQPI</sequence>
<feature type="transmembrane region" description="Helical" evidence="2">
    <location>
        <begin position="94"/>
        <end position="114"/>
    </location>
</feature>
<dbReference type="PANTHER" id="PTHR37312:SF1">
    <property type="entry name" value="MEMBRANE-BOUND ACYLTRANSFERASE YKRP-RELATED"/>
    <property type="match status" value="1"/>
</dbReference>
<dbReference type="InterPro" id="IPR002656">
    <property type="entry name" value="Acyl_transf_3_dom"/>
</dbReference>
<evidence type="ECO:0000256" key="2">
    <source>
        <dbReference type="SAM" id="Phobius"/>
    </source>
</evidence>
<dbReference type="Proteomes" id="UP000272474">
    <property type="component" value="Unassembled WGS sequence"/>
</dbReference>
<feature type="transmembrane region" description="Helical" evidence="2">
    <location>
        <begin position="205"/>
        <end position="224"/>
    </location>
</feature>
<keyword evidence="2" id="KW-1133">Transmembrane helix</keyword>
<proteinExistence type="predicted"/>
<feature type="transmembrane region" description="Helical" evidence="2">
    <location>
        <begin position="64"/>
        <end position="82"/>
    </location>
</feature>
<feature type="transmembrane region" description="Helical" evidence="2">
    <location>
        <begin position="316"/>
        <end position="338"/>
    </location>
</feature>